<evidence type="ECO:0000313" key="1">
    <source>
        <dbReference type="EMBL" id="TEY57654.1"/>
    </source>
</evidence>
<name>A0A4Y8D195_9HELO</name>
<dbReference type="EMBL" id="PHWZ01000210">
    <property type="protein sequence ID" value="TEY57654.1"/>
    <property type="molecule type" value="Genomic_DNA"/>
</dbReference>
<accession>A0A4Y8D195</accession>
<dbReference type="Proteomes" id="UP000297299">
    <property type="component" value="Unassembled WGS sequence"/>
</dbReference>
<dbReference type="OrthoDB" id="3515398at2759"/>
<evidence type="ECO:0000313" key="2">
    <source>
        <dbReference type="Proteomes" id="UP000297299"/>
    </source>
</evidence>
<proteinExistence type="predicted"/>
<dbReference type="AlphaFoldDB" id="A0A4Y8D195"/>
<gene>
    <name evidence="1" type="ORF">BOTCAL_0210g00150</name>
</gene>
<reference evidence="1 2" key="1">
    <citation type="submission" date="2017-11" db="EMBL/GenBank/DDBJ databases">
        <title>Comparative genomics of Botrytis spp.</title>
        <authorList>
            <person name="Valero-Jimenez C.A."/>
            <person name="Tapia P."/>
            <person name="Veloso J."/>
            <person name="Silva-Moreno E."/>
            <person name="Staats M."/>
            <person name="Valdes J.H."/>
            <person name="Van Kan J.A.L."/>
        </authorList>
    </citation>
    <scope>NUCLEOTIDE SEQUENCE [LARGE SCALE GENOMIC DNA]</scope>
    <source>
        <strain evidence="1 2">MUCL2830</strain>
    </source>
</reference>
<keyword evidence="2" id="KW-1185">Reference proteome</keyword>
<protein>
    <submittedName>
        <fullName evidence="1">Uncharacterized protein</fullName>
    </submittedName>
</protein>
<sequence length="201" mass="22836">MSDRNNPGGGRPIQEEQLAQQNQLVVHTSNVIDAAVVREVLDFDFSTLRQHPVLTIEKTDDNVQMIIDLDFTQAEPAPGIGALLQALMDYAAIIYDVKIFIEGPKHHHDAPTCKCRLANVALVMTVLNKFNLKKAEVIACLDDHDSYQQLELTIAAYKLNFRNWTLAYEVAGLDGKWDIPVGSEDELRLRRLYRKYFLKKL</sequence>
<comment type="caution">
    <text evidence="1">The sequence shown here is derived from an EMBL/GenBank/DDBJ whole genome shotgun (WGS) entry which is preliminary data.</text>
</comment>
<organism evidence="1 2">
    <name type="scientific">Botryotinia calthae</name>
    <dbReference type="NCBI Taxonomy" id="38488"/>
    <lineage>
        <taxon>Eukaryota</taxon>
        <taxon>Fungi</taxon>
        <taxon>Dikarya</taxon>
        <taxon>Ascomycota</taxon>
        <taxon>Pezizomycotina</taxon>
        <taxon>Leotiomycetes</taxon>
        <taxon>Helotiales</taxon>
        <taxon>Sclerotiniaceae</taxon>
        <taxon>Botryotinia</taxon>
    </lineage>
</organism>